<feature type="domain" description="TonB-dependent receptor-like beta-barrel" evidence="13">
    <location>
        <begin position="266"/>
        <end position="642"/>
    </location>
</feature>
<evidence type="ECO:0000256" key="2">
    <source>
        <dbReference type="ARBA" id="ARBA00009810"/>
    </source>
</evidence>
<dbReference type="Gene3D" id="2.40.170.20">
    <property type="entry name" value="TonB-dependent receptor, beta-barrel domain"/>
    <property type="match status" value="1"/>
</dbReference>
<protein>
    <submittedName>
        <fullName evidence="15">TonB-dependent receptor</fullName>
    </submittedName>
</protein>
<comment type="caution">
    <text evidence="15">The sequence shown here is derived from an EMBL/GenBank/DDBJ whole genome shotgun (WGS) entry which is preliminary data.</text>
</comment>
<dbReference type="PANTHER" id="PTHR30069">
    <property type="entry name" value="TONB-DEPENDENT OUTER MEMBRANE RECEPTOR"/>
    <property type="match status" value="1"/>
</dbReference>
<evidence type="ECO:0000256" key="3">
    <source>
        <dbReference type="ARBA" id="ARBA00022448"/>
    </source>
</evidence>
<dbReference type="InterPro" id="IPR000531">
    <property type="entry name" value="Beta-barrel_TonB"/>
</dbReference>
<evidence type="ECO:0000256" key="6">
    <source>
        <dbReference type="ARBA" id="ARBA00023077"/>
    </source>
</evidence>
<keyword evidence="9 10" id="KW-0998">Cell outer membrane</keyword>
<keyword evidence="7 10" id="KW-0472">Membrane</keyword>
<evidence type="ECO:0000313" key="15">
    <source>
        <dbReference type="EMBL" id="NRF69340.1"/>
    </source>
</evidence>
<dbReference type="InterPro" id="IPR039426">
    <property type="entry name" value="TonB-dep_rcpt-like"/>
</dbReference>
<dbReference type="Proteomes" id="UP000737171">
    <property type="component" value="Unassembled WGS sequence"/>
</dbReference>
<dbReference type="RefSeq" id="WP_173126025.1">
    <property type="nucleotide sequence ID" value="NZ_JABRWJ010000006.1"/>
</dbReference>
<evidence type="ECO:0000256" key="12">
    <source>
        <dbReference type="SAM" id="SignalP"/>
    </source>
</evidence>
<reference evidence="15 16" key="1">
    <citation type="submission" date="2020-05" db="EMBL/GenBank/DDBJ databases">
        <title>Aquincola sp. isolate from soil.</title>
        <authorList>
            <person name="Han J."/>
            <person name="Kim D.-U."/>
        </authorList>
    </citation>
    <scope>NUCLEOTIDE SEQUENCE [LARGE SCALE GENOMIC DNA]</scope>
    <source>
        <strain evidence="15 16">S2</strain>
    </source>
</reference>
<evidence type="ECO:0000313" key="16">
    <source>
        <dbReference type="Proteomes" id="UP000737171"/>
    </source>
</evidence>
<keyword evidence="16" id="KW-1185">Reference proteome</keyword>
<evidence type="ECO:0000259" key="14">
    <source>
        <dbReference type="Pfam" id="PF07715"/>
    </source>
</evidence>
<gene>
    <name evidence="15" type="ORF">HLB44_20280</name>
</gene>
<dbReference type="Gene3D" id="2.170.130.10">
    <property type="entry name" value="TonB-dependent receptor, plug domain"/>
    <property type="match status" value="1"/>
</dbReference>
<evidence type="ECO:0000256" key="7">
    <source>
        <dbReference type="ARBA" id="ARBA00023136"/>
    </source>
</evidence>
<evidence type="ECO:0000256" key="4">
    <source>
        <dbReference type="ARBA" id="ARBA00022452"/>
    </source>
</evidence>
<evidence type="ECO:0000256" key="10">
    <source>
        <dbReference type="PROSITE-ProRule" id="PRU01360"/>
    </source>
</evidence>
<accession>A0ABX2EL97</accession>
<evidence type="ECO:0000256" key="5">
    <source>
        <dbReference type="ARBA" id="ARBA00022692"/>
    </source>
</evidence>
<dbReference type="Pfam" id="PF00593">
    <property type="entry name" value="TonB_dep_Rec_b-barrel"/>
    <property type="match status" value="1"/>
</dbReference>
<organism evidence="15 16">
    <name type="scientific">Pseudaquabacterium terrae</name>
    <dbReference type="NCBI Taxonomy" id="2732868"/>
    <lineage>
        <taxon>Bacteria</taxon>
        <taxon>Pseudomonadati</taxon>
        <taxon>Pseudomonadota</taxon>
        <taxon>Betaproteobacteria</taxon>
        <taxon>Burkholderiales</taxon>
        <taxon>Sphaerotilaceae</taxon>
        <taxon>Pseudaquabacterium</taxon>
    </lineage>
</organism>
<evidence type="ECO:0000256" key="8">
    <source>
        <dbReference type="ARBA" id="ARBA00023170"/>
    </source>
</evidence>
<name>A0ABX2EL97_9BURK</name>
<feature type="chain" id="PRO_5047229945" evidence="12">
    <location>
        <begin position="25"/>
        <end position="676"/>
    </location>
</feature>
<dbReference type="EMBL" id="JABRWJ010000006">
    <property type="protein sequence ID" value="NRF69340.1"/>
    <property type="molecule type" value="Genomic_DNA"/>
</dbReference>
<dbReference type="InterPro" id="IPR037066">
    <property type="entry name" value="Plug_dom_sf"/>
</dbReference>
<keyword evidence="6 11" id="KW-0798">TonB box</keyword>
<dbReference type="SUPFAM" id="SSF56935">
    <property type="entry name" value="Porins"/>
    <property type="match status" value="1"/>
</dbReference>
<sequence>MFRSPFRFTPLGALLALGSFATLAQQPPATVVITGNPLGRDELIQPSNVLAGDGLALRRGGTLGATLDGLPGVAQSGFGPQSARPVIRGLDGDRVRLLDNGGASADASNLSFDHAVAIDPLVIERLEVLRGPAALLYGGNATGGVVNAIDNRVPRRPLERLGGRAEVRFGGAANERAGAAVIEGGAGGLNWHADVAARRSEDLRVPRFRPVFDGEPGEPTRRVINSAGDSNAGAVGVSWADADGYVGAAVDGYRNYYGVAVEPGVTIRMRRQQAQLAGERRSLAGPFAQFEFRLGQTRYRHDEVEGSAEVGTRFHSRGRELRLMARQAAVGRWHGVIGLQAEQLDFSALGDEAFVPDTHSRSAGVFTLQEWRGDALTLAAGARLERSRVRSDGDPAGSEAAQARFGAAAERRFSPRSAALSLQAPLAGGWSASGSLGHTERAPAYYELFANGVHVATGAFERGDPNLATERSRQAELGLAWKRGPHRLQAQAWTARFSNYIALDATGASIEETGEDGAPVAVPGYAFRGIPARLHGIELEGHWRLLEQPWQLDAHGSVDRVRGSDRASGAPLPRLAPWRLMLGLEARQGGWRIGGQARHAARQSRFSPGDVPTPSYTLVDLWASWSMRLGAGDLSWTLKLDNAGDRLAFNASTLRAAREVAPYAGRAVSVGLRWTL</sequence>
<keyword evidence="5 10" id="KW-0812">Transmembrane</keyword>
<feature type="domain" description="TonB-dependent receptor plug" evidence="14">
    <location>
        <begin position="45"/>
        <end position="145"/>
    </location>
</feature>
<dbReference type="PROSITE" id="PS52016">
    <property type="entry name" value="TONB_DEPENDENT_REC_3"/>
    <property type="match status" value="1"/>
</dbReference>
<proteinExistence type="inferred from homology"/>
<feature type="signal peptide" evidence="12">
    <location>
        <begin position="1"/>
        <end position="24"/>
    </location>
</feature>
<dbReference type="InterPro" id="IPR036942">
    <property type="entry name" value="Beta-barrel_TonB_sf"/>
</dbReference>
<evidence type="ECO:0000256" key="9">
    <source>
        <dbReference type="ARBA" id="ARBA00023237"/>
    </source>
</evidence>
<keyword evidence="8 15" id="KW-0675">Receptor</keyword>
<dbReference type="InterPro" id="IPR012910">
    <property type="entry name" value="Plug_dom"/>
</dbReference>
<dbReference type="Pfam" id="PF07715">
    <property type="entry name" value="Plug"/>
    <property type="match status" value="1"/>
</dbReference>
<dbReference type="PANTHER" id="PTHR30069:SF40">
    <property type="entry name" value="TONB-DEPENDENT RECEPTOR NMB0964-RELATED"/>
    <property type="match status" value="1"/>
</dbReference>
<keyword evidence="12" id="KW-0732">Signal</keyword>
<comment type="subcellular location">
    <subcellularLocation>
        <location evidence="1 10">Cell outer membrane</location>
        <topology evidence="1 10">Multi-pass membrane protein</topology>
    </subcellularLocation>
</comment>
<keyword evidence="4 10" id="KW-1134">Transmembrane beta strand</keyword>
<evidence type="ECO:0000256" key="11">
    <source>
        <dbReference type="RuleBase" id="RU003357"/>
    </source>
</evidence>
<comment type="similarity">
    <text evidence="2 10 11">Belongs to the TonB-dependent receptor family.</text>
</comment>
<evidence type="ECO:0000259" key="13">
    <source>
        <dbReference type="Pfam" id="PF00593"/>
    </source>
</evidence>
<keyword evidence="3 10" id="KW-0813">Transport</keyword>
<evidence type="ECO:0000256" key="1">
    <source>
        <dbReference type="ARBA" id="ARBA00004571"/>
    </source>
</evidence>